<evidence type="ECO:0000313" key="3">
    <source>
        <dbReference type="Proteomes" id="UP001476798"/>
    </source>
</evidence>
<keyword evidence="1" id="KW-0472">Membrane</keyword>
<proteinExistence type="predicted"/>
<name>A0ABV0P3S7_9TELE</name>
<dbReference type="EMBL" id="JAHRIO010060308">
    <property type="protein sequence ID" value="MEQ2177761.1"/>
    <property type="molecule type" value="Genomic_DNA"/>
</dbReference>
<keyword evidence="3" id="KW-1185">Reference proteome</keyword>
<evidence type="ECO:0008006" key="4">
    <source>
        <dbReference type="Google" id="ProtNLM"/>
    </source>
</evidence>
<organism evidence="2 3">
    <name type="scientific">Goodea atripinnis</name>
    <dbReference type="NCBI Taxonomy" id="208336"/>
    <lineage>
        <taxon>Eukaryota</taxon>
        <taxon>Metazoa</taxon>
        <taxon>Chordata</taxon>
        <taxon>Craniata</taxon>
        <taxon>Vertebrata</taxon>
        <taxon>Euteleostomi</taxon>
        <taxon>Actinopterygii</taxon>
        <taxon>Neopterygii</taxon>
        <taxon>Teleostei</taxon>
        <taxon>Neoteleostei</taxon>
        <taxon>Acanthomorphata</taxon>
        <taxon>Ovalentaria</taxon>
        <taxon>Atherinomorphae</taxon>
        <taxon>Cyprinodontiformes</taxon>
        <taxon>Goodeidae</taxon>
        <taxon>Goodea</taxon>
    </lineage>
</organism>
<feature type="transmembrane region" description="Helical" evidence="1">
    <location>
        <begin position="176"/>
        <end position="196"/>
    </location>
</feature>
<feature type="transmembrane region" description="Helical" evidence="1">
    <location>
        <begin position="136"/>
        <end position="155"/>
    </location>
</feature>
<dbReference type="Proteomes" id="UP001476798">
    <property type="component" value="Unassembled WGS sequence"/>
</dbReference>
<reference evidence="2 3" key="1">
    <citation type="submission" date="2021-06" db="EMBL/GenBank/DDBJ databases">
        <authorList>
            <person name="Palmer J.M."/>
        </authorList>
    </citation>
    <scope>NUCLEOTIDE SEQUENCE [LARGE SCALE GENOMIC DNA]</scope>
    <source>
        <strain evidence="2 3">GA_2019</strain>
        <tissue evidence="2">Muscle</tissue>
    </source>
</reference>
<feature type="transmembrane region" description="Helical" evidence="1">
    <location>
        <begin position="216"/>
        <end position="236"/>
    </location>
</feature>
<keyword evidence="1" id="KW-0812">Transmembrane</keyword>
<keyword evidence="1" id="KW-1133">Transmembrane helix</keyword>
<accession>A0ABV0P3S7</accession>
<sequence length="256" mass="29215">MVNWESLWFLRYLKASRLSVHESLRTQTQEHTRTSGGQCEILSLCFIVTFSILFVKTDFRLSFEMTSKRNSSKLKLRRSFSEQLRTSTSKAWDLLWKNVRERRLAAIISQFSTLVFHQPVRASLTATIFVSPPTPYIIHFFSLTQFIGIPVVFIFPSRAGGVCRAFIQTLASVQKGGPYFSCFLAIGFTVVTWPATHLYSSSLGSTEPSLSALFRLFAHVYEVFCCVWVIVLQALARGLFGVKYSYVSRAPRVHRQ</sequence>
<comment type="caution">
    <text evidence="2">The sequence shown here is derived from an EMBL/GenBank/DDBJ whole genome shotgun (WGS) entry which is preliminary data.</text>
</comment>
<protein>
    <recommendedName>
        <fullName evidence="4">Transmembrane protein</fullName>
    </recommendedName>
</protein>
<gene>
    <name evidence="2" type="ORF">GOODEAATRI_006909</name>
</gene>
<evidence type="ECO:0000256" key="1">
    <source>
        <dbReference type="SAM" id="Phobius"/>
    </source>
</evidence>
<evidence type="ECO:0000313" key="2">
    <source>
        <dbReference type="EMBL" id="MEQ2177761.1"/>
    </source>
</evidence>